<dbReference type="PANTHER" id="PTHR32248">
    <property type="entry name" value="RNA POLYMERASE SIGMA-54 FACTOR"/>
    <property type="match status" value="1"/>
</dbReference>
<evidence type="ECO:0000256" key="9">
    <source>
        <dbReference type="SAM" id="Coils"/>
    </source>
</evidence>
<dbReference type="GO" id="GO:0000428">
    <property type="term" value="C:DNA-directed RNA polymerase complex"/>
    <property type="evidence" value="ECO:0007669"/>
    <property type="project" value="UniProtKB-KW"/>
</dbReference>
<dbReference type="NCBIfam" id="TIGR02395">
    <property type="entry name" value="rpoN_sigma"/>
    <property type="match status" value="1"/>
</dbReference>
<keyword evidence="7" id="KW-0238">DNA-binding</keyword>
<feature type="domain" description="RNA polymerase sigma factor 54 core-binding" evidence="11">
    <location>
        <begin position="116"/>
        <end position="305"/>
    </location>
</feature>
<evidence type="ECO:0000259" key="11">
    <source>
        <dbReference type="Pfam" id="PF04963"/>
    </source>
</evidence>
<feature type="coiled-coil region" evidence="9">
    <location>
        <begin position="41"/>
        <end position="69"/>
    </location>
</feature>
<comment type="similarity">
    <text evidence="1">Belongs to the sigma-54 factor family.</text>
</comment>
<dbReference type="InterPro" id="IPR007634">
    <property type="entry name" value="RNA_pol_sigma_54_DNA-bd"/>
</dbReference>
<dbReference type="AlphaFoldDB" id="A0A348AL17"/>
<sequence>MQIDYALRLETTQKLIMTPQLRQAIAILQLSAVELEAMVENEFLENPVLELEEKRAAEEQENVVQAEVEAAGNPEDGRNGDAADANYDEWAEYFENGMGHGQNLSTAESNNSLELLAANTLSLHEHLEMQLHFAILNTASWEIGRFLIGCIDDNGYFCCTVRDVAENLHVSPSIVEDVLKVIQTFDPVGVGASNLKECLLLQVDQKGIIQDGALYRLVTLIIDNYLEHVANGRVKFIADSLGATVQEVQHAIDIIRRLDPKPGRAFGGIQPAYILPDVTVERVNGSYMIIINDTNVPQLSINPYYRQVIRDADGEAKKFVEGRINSAVWLIKSIEQRRRTLYRVAEAIVELQRDFFDHGVKHLKPLTMKKVAERIEVHESTVSRAVANKYMATPHGLFSMHTFFSSGIQGVSGEDVAASRVKQEIRELIATEDSTQPLSDQGLSNILNKRGIHVSRRTVAKYREEINIPASSKRKRY</sequence>
<keyword evidence="4" id="KW-0548">Nucleotidyltransferase</keyword>
<keyword evidence="3" id="KW-0808">Transferase</keyword>
<dbReference type="OrthoDB" id="9814402at2"/>
<dbReference type="InterPro" id="IPR007046">
    <property type="entry name" value="RNA_pol_sigma_54_core-bd"/>
</dbReference>
<dbReference type="KEGG" id="mana:MAMMFC1_02449"/>
<evidence type="ECO:0000256" key="5">
    <source>
        <dbReference type="ARBA" id="ARBA00023015"/>
    </source>
</evidence>
<dbReference type="GO" id="GO:0016987">
    <property type="term" value="F:sigma factor activity"/>
    <property type="evidence" value="ECO:0007669"/>
    <property type="project" value="UniProtKB-KW"/>
</dbReference>
<keyword evidence="9" id="KW-0175">Coiled coil</keyword>
<dbReference type="PRINTS" id="PR00045">
    <property type="entry name" value="SIGMA54FCT"/>
</dbReference>
<proteinExistence type="inferred from homology"/>
<dbReference type="Proteomes" id="UP000276437">
    <property type="component" value="Chromosome"/>
</dbReference>
<dbReference type="Pfam" id="PF00309">
    <property type="entry name" value="Sigma54_AID"/>
    <property type="match status" value="1"/>
</dbReference>
<evidence type="ECO:0000313" key="12">
    <source>
        <dbReference type="EMBL" id="BBB91765.1"/>
    </source>
</evidence>
<dbReference type="InterPro" id="IPR000394">
    <property type="entry name" value="RNA_pol_sigma_54"/>
</dbReference>
<accession>A0A348AL17</accession>
<dbReference type="PROSITE" id="PS50044">
    <property type="entry name" value="SIGMA54_3"/>
    <property type="match status" value="1"/>
</dbReference>
<protein>
    <submittedName>
        <fullName evidence="12">RNA polymerase sigma-54 factor</fullName>
    </submittedName>
</protein>
<keyword evidence="5" id="KW-0805">Transcription regulation</keyword>
<dbReference type="GO" id="GO:0001216">
    <property type="term" value="F:DNA-binding transcription activator activity"/>
    <property type="evidence" value="ECO:0007669"/>
    <property type="project" value="InterPro"/>
</dbReference>
<dbReference type="GO" id="GO:0016779">
    <property type="term" value="F:nucleotidyltransferase activity"/>
    <property type="evidence" value="ECO:0007669"/>
    <property type="project" value="UniProtKB-KW"/>
</dbReference>
<gene>
    <name evidence="12" type="primary">rpoN</name>
    <name evidence="12" type="ORF">MAMMFC1_02449</name>
</gene>
<dbReference type="Gene3D" id="1.10.10.1330">
    <property type="entry name" value="RNA polymerase sigma-54 factor, core-binding domain"/>
    <property type="match status" value="1"/>
</dbReference>
<evidence type="ECO:0000256" key="7">
    <source>
        <dbReference type="ARBA" id="ARBA00023125"/>
    </source>
</evidence>
<evidence type="ECO:0000256" key="1">
    <source>
        <dbReference type="ARBA" id="ARBA00008798"/>
    </source>
</evidence>
<dbReference type="Pfam" id="PF04552">
    <property type="entry name" value="Sigma54_DBD"/>
    <property type="match status" value="1"/>
</dbReference>
<evidence type="ECO:0000256" key="4">
    <source>
        <dbReference type="ARBA" id="ARBA00022695"/>
    </source>
</evidence>
<dbReference type="PROSITE" id="PS00718">
    <property type="entry name" value="SIGMA54_2"/>
    <property type="match status" value="1"/>
</dbReference>
<evidence type="ECO:0000256" key="3">
    <source>
        <dbReference type="ARBA" id="ARBA00022679"/>
    </source>
</evidence>
<dbReference type="GO" id="GO:0006352">
    <property type="term" value="P:DNA-templated transcription initiation"/>
    <property type="evidence" value="ECO:0007669"/>
    <property type="project" value="InterPro"/>
</dbReference>
<dbReference type="PANTHER" id="PTHR32248:SF4">
    <property type="entry name" value="RNA POLYMERASE SIGMA-54 FACTOR"/>
    <property type="match status" value="1"/>
</dbReference>
<organism evidence="12 13">
    <name type="scientific">Methylomusa anaerophila</name>
    <dbReference type="NCBI Taxonomy" id="1930071"/>
    <lineage>
        <taxon>Bacteria</taxon>
        <taxon>Bacillati</taxon>
        <taxon>Bacillota</taxon>
        <taxon>Negativicutes</taxon>
        <taxon>Selenomonadales</taxon>
        <taxon>Sporomusaceae</taxon>
        <taxon>Methylomusa</taxon>
    </lineage>
</organism>
<feature type="domain" description="RNA polymerase sigma factor 54 DNA-binding" evidence="10">
    <location>
        <begin position="318"/>
        <end position="476"/>
    </location>
</feature>
<dbReference type="GO" id="GO:0003677">
    <property type="term" value="F:DNA binding"/>
    <property type="evidence" value="ECO:0007669"/>
    <property type="project" value="UniProtKB-KW"/>
</dbReference>
<dbReference type="NCBIfam" id="NF009118">
    <property type="entry name" value="PRK12469.1"/>
    <property type="match status" value="1"/>
</dbReference>
<dbReference type="Gene3D" id="1.10.10.60">
    <property type="entry name" value="Homeodomain-like"/>
    <property type="match status" value="1"/>
</dbReference>
<keyword evidence="13" id="KW-1185">Reference proteome</keyword>
<dbReference type="RefSeq" id="WP_126308747.1">
    <property type="nucleotide sequence ID" value="NZ_AP018449.1"/>
</dbReference>
<dbReference type="PIRSF" id="PIRSF000774">
    <property type="entry name" value="RpoN"/>
    <property type="match status" value="1"/>
</dbReference>
<name>A0A348AL17_9FIRM</name>
<keyword evidence="2" id="KW-0240">DNA-directed RNA polymerase</keyword>
<evidence type="ECO:0000313" key="13">
    <source>
        <dbReference type="Proteomes" id="UP000276437"/>
    </source>
</evidence>
<dbReference type="EMBL" id="AP018449">
    <property type="protein sequence ID" value="BBB91765.1"/>
    <property type="molecule type" value="Genomic_DNA"/>
</dbReference>
<evidence type="ECO:0000259" key="10">
    <source>
        <dbReference type="Pfam" id="PF04552"/>
    </source>
</evidence>
<evidence type="ECO:0000256" key="8">
    <source>
        <dbReference type="ARBA" id="ARBA00023163"/>
    </source>
</evidence>
<dbReference type="PROSITE" id="PS00717">
    <property type="entry name" value="SIGMA54_1"/>
    <property type="match status" value="1"/>
</dbReference>
<keyword evidence="8" id="KW-0804">Transcription</keyword>
<evidence type="ECO:0000256" key="6">
    <source>
        <dbReference type="ARBA" id="ARBA00023082"/>
    </source>
</evidence>
<dbReference type="InterPro" id="IPR038709">
    <property type="entry name" value="RpoN_core-bd_sf"/>
</dbReference>
<evidence type="ECO:0000256" key="2">
    <source>
        <dbReference type="ARBA" id="ARBA00022478"/>
    </source>
</evidence>
<dbReference type="Pfam" id="PF04963">
    <property type="entry name" value="Sigma54_CBD"/>
    <property type="match status" value="1"/>
</dbReference>
<reference evidence="12 13" key="1">
    <citation type="journal article" date="2018" name="Int. J. Syst. Evol. Microbiol.">
        <title>Methylomusa anaerophila gen. nov., sp. nov., an anaerobic methanol-utilizing bacterium isolated from a microbial fuel cell.</title>
        <authorList>
            <person name="Amano N."/>
            <person name="Yamamuro A."/>
            <person name="Miyahara M."/>
            <person name="Kouzuma A."/>
            <person name="Abe T."/>
            <person name="Watanabe K."/>
        </authorList>
    </citation>
    <scope>NUCLEOTIDE SEQUENCE [LARGE SCALE GENOMIC DNA]</scope>
    <source>
        <strain evidence="12 13">MMFC1</strain>
    </source>
</reference>
<keyword evidence="6" id="KW-0731">Sigma factor</keyword>